<evidence type="ECO:0000256" key="1">
    <source>
        <dbReference type="SAM" id="MobiDB-lite"/>
    </source>
</evidence>
<keyword evidence="3" id="KW-1185">Reference proteome</keyword>
<dbReference type="EMBL" id="MDYO01000001">
    <property type="protein sequence ID" value="OQE03549.1"/>
    <property type="molecule type" value="Genomic_DNA"/>
</dbReference>
<sequence>MAGIDKPAIYSMTDDDATLNRLRRRVLLLVLKIYKWNLLDRRRRDMMRLPVKKPDLTTSANEDQAQSDAWTVNTNTPRAVEFGRRN</sequence>
<feature type="region of interest" description="Disordered" evidence="1">
    <location>
        <begin position="56"/>
        <end position="86"/>
    </location>
</feature>
<dbReference type="Proteomes" id="UP000191612">
    <property type="component" value="Unassembled WGS sequence"/>
</dbReference>
<evidence type="ECO:0000313" key="3">
    <source>
        <dbReference type="Proteomes" id="UP000191612"/>
    </source>
</evidence>
<comment type="caution">
    <text evidence="2">The sequence shown here is derived from an EMBL/GenBank/DDBJ whole genome shotgun (WGS) entry which is preliminary data.</text>
</comment>
<proteinExistence type="predicted"/>
<evidence type="ECO:0000313" key="2">
    <source>
        <dbReference type="EMBL" id="OQE03549.1"/>
    </source>
</evidence>
<protein>
    <submittedName>
        <fullName evidence="2">Uncharacterized protein</fullName>
    </submittedName>
</protein>
<name>A0A1V6RQ28_9EURO</name>
<feature type="compositionally biased region" description="Polar residues" evidence="1">
    <location>
        <begin position="56"/>
        <end position="77"/>
    </location>
</feature>
<gene>
    <name evidence="2" type="ORF">PENSOL_c001G07544</name>
</gene>
<reference evidence="3" key="1">
    <citation type="journal article" date="2017" name="Nat. Microbiol.">
        <title>Global analysis of biosynthetic gene clusters reveals vast potential of secondary metabolite production in Penicillium species.</title>
        <authorList>
            <person name="Nielsen J.C."/>
            <person name="Grijseels S."/>
            <person name="Prigent S."/>
            <person name="Ji B."/>
            <person name="Dainat J."/>
            <person name="Nielsen K.F."/>
            <person name="Frisvad J.C."/>
            <person name="Workman M."/>
            <person name="Nielsen J."/>
        </authorList>
    </citation>
    <scope>NUCLEOTIDE SEQUENCE [LARGE SCALE GENOMIC DNA]</scope>
    <source>
        <strain evidence="3">IBT 29525</strain>
    </source>
</reference>
<accession>A0A1V6RQ28</accession>
<organism evidence="2 3">
    <name type="scientific">Penicillium solitum</name>
    <dbReference type="NCBI Taxonomy" id="60172"/>
    <lineage>
        <taxon>Eukaryota</taxon>
        <taxon>Fungi</taxon>
        <taxon>Dikarya</taxon>
        <taxon>Ascomycota</taxon>
        <taxon>Pezizomycotina</taxon>
        <taxon>Eurotiomycetes</taxon>
        <taxon>Eurotiomycetidae</taxon>
        <taxon>Eurotiales</taxon>
        <taxon>Aspergillaceae</taxon>
        <taxon>Penicillium</taxon>
    </lineage>
</organism>
<dbReference type="AlphaFoldDB" id="A0A1V6RQ28"/>